<comment type="caution">
    <text evidence="2">The sequence shown here is derived from an EMBL/GenBank/DDBJ whole genome shotgun (WGS) entry which is preliminary data.</text>
</comment>
<dbReference type="Proteomes" id="UP000528460">
    <property type="component" value="Unassembled WGS sequence"/>
</dbReference>
<dbReference type="AlphaFoldDB" id="A0A7Y4JXR7"/>
<evidence type="ECO:0000256" key="1">
    <source>
        <dbReference type="SAM" id="MobiDB-lite"/>
    </source>
</evidence>
<evidence type="ECO:0000313" key="2">
    <source>
        <dbReference type="EMBL" id="NOK13126.1"/>
    </source>
</evidence>
<dbReference type="RefSeq" id="WP_171420311.1">
    <property type="nucleotide sequence ID" value="NZ_JABFJW010000293.1"/>
</dbReference>
<accession>A0A7Y4JXR7</accession>
<sequence length="196" mass="20541">MTTPNPDPRVPATMPPAAPEEVTKKRDGLISGLDAAAKTATGTLQAVLRKMSELLANTKDGAQLNMNLYEDVKTAFNRHLKEAEKNPKLAADMPAVLINAVEWMQEYISSRGFDSPPAAAAAPAATAPAAGAPAQGKVKDAFESSSAAKKRAVLTGDVPPPPSVAAAKPPDAQEVQKDMESFKAWMKNPALGKLKG</sequence>
<feature type="region of interest" description="Disordered" evidence="1">
    <location>
        <begin position="1"/>
        <end position="23"/>
    </location>
</feature>
<reference evidence="2 3" key="1">
    <citation type="submission" date="2020-05" db="EMBL/GenBank/DDBJ databases">
        <authorList>
            <person name="Whitworth D."/>
        </authorList>
    </citation>
    <scope>NUCLEOTIDE SEQUENCE [LARGE SCALE GENOMIC DNA]</scope>
    <source>
        <strain evidence="2 3">CA046A</strain>
    </source>
</reference>
<dbReference type="EMBL" id="JABFJW010000293">
    <property type="protein sequence ID" value="NOK13126.1"/>
    <property type="molecule type" value="Genomic_DNA"/>
</dbReference>
<gene>
    <name evidence="2" type="ORF">HNS30_29205</name>
</gene>
<name>A0A7Y4JXR7_9BACT</name>
<evidence type="ECO:0000313" key="3">
    <source>
        <dbReference type="Proteomes" id="UP000528460"/>
    </source>
</evidence>
<organism evidence="2 3">
    <name type="scientific">Corallococcus exercitus</name>
    <dbReference type="NCBI Taxonomy" id="2316736"/>
    <lineage>
        <taxon>Bacteria</taxon>
        <taxon>Pseudomonadati</taxon>
        <taxon>Myxococcota</taxon>
        <taxon>Myxococcia</taxon>
        <taxon>Myxococcales</taxon>
        <taxon>Cystobacterineae</taxon>
        <taxon>Myxococcaceae</taxon>
        <taxon>Corallococcus</taxon>
    </lineage>
</organism>
<feature type="compositionally biased region" description="Pro residues" evidence="1">
    <location>
        <begin position="1"/>
        <end position="18"/>
    </location>
</feature>
<proteinExistence type="predicted"/>
<protein>
    <submittedName>
        <fullName evidence="2">Uncharacterized protein</fullName>
    </submittedName>
</protein>
<feature type="region of interest" description="Disordered" evidence="1">
    <location>
        <begin position="128"/>
        <end position="196"/>
    </location>
</feature>